<comment type="caution">
    <text evidence="1">The sequence shown here is derived from an EMBL/GenBank/DDBJ whole genome shotgun (WGS) entry which is preliminary data.</text>
</comment>
<gene>
    <name evidence="1" type="ORF">C8N45_101378</name>
</gene>
<evidence type="ECO:0000313" key="1">
    <source>
        <dbReference type="EMBL" id="PUB18791.1"/>
    </source>
</evidence>
<dbReference type="CDD" id="cd16439">
    <property type="entry name" value="beta_Kdo_transferase_KpsC_2"/>
    <property type="match status" value="1"/>
</dbReference>
<accession>A0A2T6KQF6</accession>
<protein>
    <submittedName>
        <fullName evidence="1">Capsular polysaccharide export protein</fullName>
    </submittedName>
</protein>
<reference evidence="1 2" key="1">
    <citation type="submission" date="2018-04" db="EMBL/GenBank/DDBJ databases">
        <title>Genomic Encyclopedia of Archaeal and Bacterial Type Strains, Phase II (KMG-II): from individual species to whole genera.</title>
        <authorList>
            <person name="Goeker M."/>
        </authorList>
    </citation>
    <scope>NUCLEOTIDE SEQUENCE [LARGE SCALE GENOMIC DNA]</scope>
    <source>
        <strain evidence="1 2">DSM 29955</strain>
    </source>
</reference>
<dbReference type="InterPro" id="IPR007833">
    <property type="entry name" value="Capsule_polysaccharide_synth"/>
</dbReference>
<sequence>MHAPSPEKRMRLYVYNGGFLTQTRVRRIMALAGYDIRVGAPGDGDAVGVWGHSPTAPRGEAVAAKQDAPVVRVEDAFLRSVGLGRDGDVPIGLHIDRRGVHFDPATLSELELILQDDPLDDTALLDRARAGIAAMKAGHLSKYNAFDPALPPPAPGYVLVIDQTRKDASVKASGADSNSFREMLFYAQTEHPGARIIIKTHPETLAGHREGYFSAKDATGQISLCDQPLSPWALLEGAIAVYTVSSQLGFEAILAGHRPTVFGQPFYAGWGLSDDRKPVQRRQRKLTRAQLFAAAMILYPTWYDPFHDRLCSFEEAAATMQALADAARDDYRGWVAADMRLWKRASLQRIFGKPRPVIFASAKAAVAKATATDRRLMRWASTGARDAVLVEDGFLRSRGLGADLIPPLSLVLDDLGIYYDATRPSRLEHLINAATDLPQGARDRAAALIDRINDARLSKYNPDAAAPLPDIPKGRRILVPGQVEDDASITLGSPDVKTNRALLEAVRTANPAAVLIYKPHPDVAADLRPGKVTGADQIADVILPACDPIAAIDAADEIWTMTSLLGFEALLRNKQVICLGTPFYAGWGLTDDRAMPVTRRTARVDLPGLVHAALIAYPRYFDPVTGMACPVEVIVDRLENNDIPVPGKLNRMTAKLQGLFAGYAHLWR</sequence>
<organism evidence="1 2">
    <name type="scientific">Yoonia sediminilitoris</name>
    <dbReference type="NCBI Taxonomy" id="1286148"/>
    <lineage>
        <taxon>Bacteria</taxon>
        <taxon>Pseudomonadati</taxon>
        <taxon>Pseudomonadota</taxon>
        <taxon>Alphaproteobacteria</taxon>
        <taxon>Rhodobacterales</taxon>
        <taxon>Paracoccaceae</taxon>
        <taxon>Yoonia</taxon>
    </lineage>
</organism>
<dbReference type="GO" id="GO:0000271">
    <property type="term" value="P:polysaccharide biosynthetic process"/>
    <property type="evidence" value="ECO:0007669"/>
    <property type="project" value="InterPro"/>
</dbReference>
<evidence type="ECO:0000313" key="2">
    <source>
        <dbReference type="Proteomes" id="UP000244523"/>
    </source>
</evidence>
<dbReference type="GO" id="GO:0015774">
    <property type="term" value="P:polysaccharide transport"/>
    <property type="evidence" value="ECO:0007669"/>
    <property type="project" value="InterPro"/>
</dbReference>
<dbReference type="Proteomes" id="UP000244523">
    <property type="component" value="Unassembled WGS sequence"/>
</dbReference>
<dbReference type="RefSeq" id="WP_108384509.1">
    <property type="nucleotide sequence ID" value="NZ_QBUD01000001.1"/>
</dbReference>
<name>A0A2T6KQF6_9RHOB</name>
<dbReference type="Pfam" id="PF05159">
    <property type="entry name" value="Capsule_synth"/>
    <property type="match status" value="3"/>
</dbReference>
<dbReference type="EMBL" id="QBUD01000001">
    <property type="protein sequence ID" value="PUB18791.1"/>
    <property type="molecule type" value="Genomic_DNA"/>
</dbReference>
<dbReference type="AlphaFoldDB" id="A0A2T6KQF6"/>
<proteinExistence type="predicted"/>
<keyword evidence="2" id="KW-1185">Reference proteome</keyword>
<dbReference type="CDD" id="cd16440">
    <property type="entry name" value="beta_Kdo_transferase_KpsC_1"/>
    <property type="match status" value="1"/>
</dbReference>
<dbReference type="OrthoDB" id="543755at2"/>